<feature type="region of interest" description="Disordered" evidence="1">
    <location>
        <begin position="1"/>
        <end position="51"/>
    </location>
</feature>
<proteinExistence type="predicted"/>
<sequence length="167" mass="18210">MKGRVPFAMRPQWPPDKRAAEKQAHLPHWAPVQNPTGPAARTPAGCRQSQSPGQLINPTPIFPGGADLPVAQWERAHPSDPALASRDARAAALSNVAKGDCPAPARAHLALGTDSSMTEMLLESRALIYLRRSTIVGLRAHRVQPHVWFMNREGAVARVLVWTARDE</sequence>
<dbReference type="Proteomes" id="UP001152622">
    <property type="component" value="Chromosome 3"/>
</dbReference>
<evidence type="ECO:0000313" key="3">
    <source>
        <dbReference type="Proteomes" id="UP001152622"/>
    </source>
</evidence>
<reference evidence="2" key="1">
    <citation type="journal article" date="2023" name="Science">
        <title>Genome structures resolve the early diversification of teleost fishes.</title>
        <authorList>
            <person name="Parey E."/>
            <person name="Louis A."/>
            <person name="Montfort J."/>
            <person name="Bouchez O."/>
            <person name="Roques C."/>
            <person name="Iampietro C."/>
            <person name="Lluch J."/>
            <person name="Castinel A."/>
            <person name="Donnadieu C."/>
            <person name="Desvignes T."/>
            <person name="Floi Bucao C."/>
            <person name="Jouanno E."/>
            <person name="Wen M."/>
            <person name="Mejri S."/>
            <person name="Dirks R."/>
            <person name="Jansen H."/>
            <person name="Henkel C."/>
            <person name="Chen W.J."/>
            <person name="Zahm M."/>
            <person name="Cabau C."/>
            <person name="Klopp C."/>
            <person name="Thompson A.W."/>
            <person name="Robinson-Rechavi M."/>
            <person name="Braasch I."/>
            <person name="Lecointre G."/>
            <person name="Bobe J."/>
            <person name="Postlethwait J.H."/>
            <person name="Berthelot C."/>
            <person name="Roest Crollius H."/>
            <person name="Guiguen Y."/>
        </authorList>
    </citation>
    <scope>NUCLEOTIDE SEQUENCE</scope>
    <source>
        <strain evidence="2">WJC10195</strain>
    </source>
</reference>
<feature type="compositionally biased region" description="Basic and acidic residues" evidence="1">
    <location>
        <begin position="15"/>
        <end position="24"/>
    </location>
</feature>
<organism evidence="2 3">
    <name type="scientific">Synaphobranchus kaupii</name>
    <name type="common">Kaup's arrowtooth eel</name>
    <dbReference type="NCBI Taxonomy" id="118154"/>
    <lineage>
        <taxon>Eukaryota</taxon>
        <taxon>Metazoa</taxon>
        <taxon>Chordata</taxon>
        <taxon>Craniata</taxon>
        <taxon>Vertebrata</taxon>
        <taxon>Euteleostomi</taxon>
        <taxon>Actinopterygii</taxon>
        <taxon>Neopterygii</taxon>
        <taxon>Teleostei</taxon>
        <taxon>Anguilliformes</taxon>
        <taxon>Synaphobranchidae</taxon>
        <taxon>Synaphobranchus</taxon>
    </lineage>
</organism>
<name>A0A9Q1J5H3_SYNKA</name>
<evidence type="ECO:0000313" key="2">
    <source>
        <dbReference type="EMBL" id="KAJ8368389.1"/>
    </source>
</evidence>
<keyword evidence="3" id="KW-1185">Reference proteome</keyword>
<dbReference type="AlphaFoldDB" id="A0A9Q1J5H3"/>
<gene>
    <name evidence="2" type="ORF">SKAU_G00084170</name>
</gene>
<comment type="caution">
    <text evidence="2">The sequence shown here is derived from an EMBL/GenBank/DDBJ whole genome shotgun (WGS) entry which is preliminary data.</text>
</comment>
<protein>
    <submittedName>
        <fullName evidence="2">Uncharacterized protein</fullName>
    </submittedName>
</protein>
<dbReference type="EMBL" id="JAINUF010000003">
    <property type="protein sequence ID" value="KAJ8368389.1"/>
    <property type="molecule type" value="Genomic_DNA"/>
</dbReference>
<evidence type="ECO:0000256" key="1">
    <source>
        <dbReference type="SAM" id="MobiDB-lite"/>
    </source>
</evidence>
<accession>A0A9Q1J5H3</accession>